<accession>A0A1Y0EU91</accession>
<proteinExistence type="predicted"/>
<evidence type="ECO:0000256" key="1">
    <source>
        <dbReference type="SAM" id="MobiDB-lite"/>
    </source>
</evidence>
<sequence>MAAAAADDVASPRDDDPTLTRTQAPAVDDITAHYVQHGAVQPKPTQPSRHHEFDYASKAWVLNVAAAWRAVRRQRDARLTACDWVVTRAQEAGEPVPEAWRAYRQALRDITEQADPCAIAWPEAPEA</sequence>
<dbReference type="InterPro" id="IPR031893">
    <property type="entry name" value="Phage_tail_APC"/>
</dbReference>
<dbReference type="Pfam" id="PF16778">
    <property type="entry name" value="Phage_tail_APC"/>
    <property type="match status" value="1"/>
</dbReference>
<name>A0A1Y0EU91_9BURK</name>
<dbReference type="Proteomes" id="UP000196138">
    <property type="component" value="Chromosome"/>
</dbReference>
<feature type="region of interest" description="Disordered" evidence="1">
    <location>
        <begin position="1"/>
        <end position="21"/>
    </location>
</feature>
<dbReference type="AlphaFoldDB" id="A0A1Y0EU91"/>
<evidence type="ECO:0000313" key="4">
    <source>
        <dbReference type="Proteomes" id="UP000196138"/>
    </source>
</evidence>
<dbReference type="Gene3D" id="6.10.140.1310">
    <property type="match status" value="1"/>
</dbReference>
<dbReference type="EMBL" id="CP021455">
    <property type="protein sequence ID" value="ARU06942.1"/>
    <property type="molecule type" value="Genomic_DNA"/>
</dbReference>
<evidence type="ECO:0000259" key="2">
    <source>
        <dbReference type="Pfam" id="PF16778"/>
    </source>
</evidence>
<protein>
    <recommendedName>
        <fullName evidence="2">Phage tail assembly chaperone-like domain-containing protein</fullName>
    </recommendedName>
</protein>
<keyword evidence="4" id="KW-1185">Reference proteome</keyword>
<dbReference type="KEGG" id="cser:CCO03_16910"/>
<gene>
    <name evidence="3" type="ORF">CCO03_16910</name>
</gene>
<reference evidence="3 4" key="1">
    <citation type="submission" date="2017-05" db="EMBL/GenBank/DDBJ databases">
        <authorList>
            <person name="Song R."/>
            <person name="Chenine A.L."/>
            <person name="Ruprecht R.M."/>
        </authorList>
    </citation>
    <scope>NUCLEOTIDE SEQUENCE [LARGE SCALE GENOMIC DNA]</scope>
    <source>
        <strain evidence="3 4">DSM 26136</strain>
    </source>
</reference>
<organism evidence="3 4">
    <name type="scientific">Comamonas serinivorans</name>
    <dbReference type="NCBI Taxonomy" id="1082851"/>
    <lineage>
        <taxon>Bacteria</taxon>
        <taxon>Pseudomonadati</taxon>
        <taxon>Pseudomonadota</taxon>
        <taxon>Betaproteobacteria</taxon>
        <taxon>Burkholderiales</taxon>
        <taxon>Comamonadaceae</taxon>
        <taxon>Comamonas</taxon>
    </lineage>
</organism>
<evidence type="ECO:0000313" key="3">
    <source>
        <dbReference type="EMBL" id="ARU06942.1"/>
    </source>
</evidence>
<feature type="domain" description="Phage tail assembly chaperone-like" evidence="2">
    <location>
        <begin position="69"/>
        <end position="126"/>
    </location>
</feature>
<dbReference type="OrthoDB" id="5465054at2"/>